<feature type="domain" description="CBS" evidence="12">
    <location>
        <begin position="288"/>
        <end position="345"/>
    </location>
</feature>
<feature type="domain" description="CNNM transmembrane" evidence="13">
    <location>
        <begin position="1"/>
        <end position="202"/>
    </location>
</feature>
<comment type="caution">
    <text evidence="14">The sequence shown here is derived from an EMBL/GenBank/DDBJ whole genome shotgun (WGS) entry which is preliminary data.</text>
</comment>
<keyword evidence="3" id="KW-1003">Cell membrane</keyword>
<comment type="subcellular location">
    <subcellularLocation>
        <location evidence="1">Cell membrane</location>
        <topology evidence="1">Multi-pass membrane protein</topology>
    </subcellularLocation>
</comment>
<dbReference type="SMART" id="SM01091">
    <property type="entry name" value="CorC_HlyC"/>
    <property type="match status" value="1"/>
</dbReference>
<dbReference type="InterPro" id="IPR046342">
    <property type="entry name" value="CBS_dom_sf"/>
</dbReference>
<feature type="transmembrane region" description="Helical" evidence="11">
    <location>
        <begin position="6"/>
        <end position="28"/>
    </location>
</feature>
<gene>
    <name evidence="14" type="ORF">BA70_02315</name>
</gene>
<dbReference type="RefSeq" id="WP_034321580.1">
    <property type="nucleotide sequence ID" value="NZ_JOTP01000010.1"/>
</dbReference>
<feature type="domain" description="CBS" evidence="12">
    <location>
        <begin position="221"/>
        <end position="280"/>
    </location>
</feature>
<dbReference type="GO" id="GO:0050660">
    <property type="term" value="F:flavin adenine dinucleotide binding"/>
    <property type="evidence" value="ECO:0007669"/>
    <property type="project" value="InterPro"/>
</dbReference>
<reference evidence="14 15" key="1">
    <citation type="submission" date="2012-09" db="EMBL/GenBank/DDBJ databases">
        <title>Genome Sequence of Bacillus sp. DW5-4.</title>
        <authorList>
            <person name="Lai Q."/>
            <person name="Liu Y."/>
            <person name="Shao Z."/>
        </authorList>
    </citation>
    <scope>NUCLEOTIDE SEQUENCE [LARGE SCALE GENOMIC DNA]</scope>
    <source>
        <strain evidence="14 15">DW5-4</strain>
    </source>
</reference>
<evidence type="ECO:0000256" key="5">
    <source>
        <dbReference type="ARBA" id="ARBA00022737"/>
    </source>
</evidence>
<dbReference type="OrthoDB" id="9798188at2"/>
<evidence type="ECO:0000256" key="4">
    <source>
        <dbReference type="ARBA" id="ARBA00022692"/>
    </source>
</evidence>
<dbReference type="PANTHER" id="PTHR43099">
    <property type="entry name" value="UPF0053 PROTEIN YRKA"/>
    <property type="match status" value="1"/>
</dbReference>
<keyword evidence="15" id="KW-1185">Reference proteome</keyword>
<dbReference type="PROSITE" id="PS51371">
    <property type="entry name" value="CBS"/>
    <property type="match status" value="2"/>
</dbReference>
<accession>A0A081LAV6</accession>
<evidence type="ECO:0000256" key="11">
    <source>
        <dbReference type="SAM" id="Phobius"/>
    </source>
</evidence>
<evidence type="ECO:0000256" key="1">
    <source>
        <dbReference type="ARBA" id="ARBA00004651"/>
    </source>
</evidence>
<sequence length="460" mass="52053">MDDIVNLSIVGVLIALTAFFVASEFAIVKVRSSRINQLVAEGSKKAIMAKKVTSRLDEYLSACQLGITVTSLGLGWIGKPAVKELLVRGFGLTNIPDSAISLISATLAFSIITFLHVVVGELAPKTLAIQKAEKMTLWLSGPLHAFYILMYPFIYVLNGSARMLTKMMGIDMGAEKEHSHSEEELKILLSESLKNGEINPSEYNYMNKIFDFDNRIAREIMIPRREICAIPEDMPLDDILAVMTKEKYTRFPVFSGDKDHVIGMLNKKQLFADIVYQEEKDQLKIQDYIYPVIEVIDTIPIQQLLVKMQRDRMHMAILTDEYGGTSGLVTTEDILEEIVGDIRDEFDEDEQPVIQKRADHHYVLDGKVRLDEVQDLIELPYNDEEIDTIGGLILKENIDIQEGQSIYLDDIRIKVLEMDGRYIKKIDLKKGVMSSDKDNTRTGLDIKEPLLVNEMTLSEK</sequence>
<dbReference type="Pfam" id="PF01595">
    <property type="entry name" value="CNNM"/>
    <property type="match status" value="1"/>
</dbReference>
<organism evidence="14 15">
    <name type="scientific">Bacillus zhangzhouensis</name>
    <dbReference type="NCBI Taxonomy" id="1178540"/>
    <lineage>
        <taxon>Bacteria</taxon>
        <taxon>Bacillati</taxon>
        <taxon>Bacillota</taxon>
        <taxon>Bacilli</taxon>
        <taxon>Bacillales</taxon>
        <taxon>Bacillaceae</taxon>
        <taxon>Bacillus</taxon>
    </lineage>
</organism>
<evidence type="ECO:0000256" key="8">
    <source>
        <dbReference type="ARBA" id="ARBA00023136"/>
    </source>
</evidence>
<dbReference type="PROSITE" id="PS51846">
    <property type="entry name" value="CNNM"/>
    <property type="match status" value="1"/>
</dbReference>
<proteinExistence type="inferred from homology"/>
<evidence type="ECO:0000256" key="7">
    <source>
        <dbReference type="ARBA" id="ARBA00023122"/>
    </source>
</evidence>
<dbReference type="Gene3D" id="3.10.580.10">
    <property type="entry name" value="CBS-domain"/>
    <property type="match status" value="1"/>
</dbReference>
<dbReference type="AlphaFoldDB" id="A0A081LAV6"/>
<dbReference type="CDD" id="cd04590">
    <property type="entry name" value="CBS_pair_CorC_HlyC_assoc"/>
    <property type="match status" value="1"/>
</dbReference>
<evidence type="ECO:0008006" key="16">
    <source>
        <dbReference type="Google" id="ProtNLM"/>
    </source>
</evidence>
<evidence type="ECO:0000313" key="14">
    <source>
        <dbReference type="EMBL" id="KEP26382.1"/>
    </source>
</evidence>
<dbReference type="Gene3D" id="3.30.465.10">
    <property type="match status" value="1"/>
</dbReference>
<feature type="transmembrane region" description="Helical" evidence="11">
    <location>
        <begin position="98"/>
        <end position="123"/>
    </location>
</feature>
<keyword evidence="5" id="KW-0677">Repeat</keyword>
<dbReference type="SUPFAM" id="SSF56176">
    <property type="entry name" value="FAD-binding/transporter-associated domain-like"/>
    <property type="match status" value="1"/>
</dbReference>
<evidence type="ECO:0000256" key="6">
    <source>
        <dbReference type="ARBA" id="ARBA00022989"/>
    </source>
</evidence>
<evidence type="ECO:0000313" key="15">
    <source>
        <dbReference type="Proteomes" id="UP000028091"/>
    </source>
</evidence>
<evidence type="ECO:0000259" key="13">
    <source>
        <dbReference type="PROSITE" id="PS51846"/>
    </source>
</evidence>
<comment type="similarity">
    <text evidence="2">Belongs to the UPF0053 family.</text>
</comment>
<dbReference type="GO" id="GO:0005886">
    <property type="term" value="C:plasma membrane"/>
    <property type="evidence" value="ECO:0007669"/>
    <property type="project" value="UniProtKB-SubCell"/>
</dbReference>
<keyword evidence="4 10" id="KW-0812">Transmembrane</keyword>
<name>A0A081LAV6_9BACI</name>
<keyword evidence="6 10" id="KW-1133">Transmembrane helix</keyword>
<evidence type="ECO:0000259" key="12">
    <source>
        <dbReference type="PROSITE" id="PS51371"/>
    </source>
</evidence>
<dbReference type="Pfam" id="PF03471">
    <property type="entry name" value="CorC_HlyC"/>
    <property type="match status" value="1"/>
</dbReference>
<evidence type="ECO:0000256" key="9">
    <source>
        <dbReference type="PROSITE-ProRule" id="PRU00703"/>
    </source>
</evidence>
<dbReference type="PANTHER" id="PTHR43099:SF2">
    <property type="entry name" value="UPF0053 PROTEIN YRKA"/>
    <property type="match status" value="1"/>
</dbReference>
<dbReference type="InterPro" id="IPR000644">
    <property type="entry name" value="CBS_dom"/>
</dbReference>
<dbReference type="InterPro" id="IPR005170">
    <property type="entry name" value="Transptr-assoc_dom"/>
</dbReference>
<evidence type="ECO:0000256" key="10">
    <source>
        <dbReference type="PROSITE-ProRule" id="PRU01193"/>
    </source>
</evidence>
<feature type="transmembrane region" description="Helical" evidence="11">
    <location>
        <begin position="135"/>
        <end position="157"/>
    </location>
</feature>
<dbReference type="eggNOG" id="COG1253">
    <property type="taxonomic scope" value="Bacteria"/>
</dbReference>
<dbReference type="Proteomes" id="UP000028091">
    <property type="component" value="Unassembled WGS sequence"/>
</dbReference>
<dbReference type="InterPro" id="IPR016169">
    <property type="entry name" value="FAD-bd_PCMH_sub2"/>
</dbReference>
<dbReference type="InterPro" id="IPR051676">
    <property type="entry name" value="UPF0053_domain"/>
</dbReference>
<dbReference type="InterPro" id="IPR036318">
    <property type="entry name" value="FAD-bd_PCMH-like_sf"/>
</dbReference>
<dbReference type="InterPro" id="IPR002550">
    <property type="entry name" value="CNNM"/>
</dbReference>
<keyword evidence="8 10" id="KW-0472">Membrane</keyword>
<dbReference type="EMBL" id="JOTP01000010">
    <property type="protein sequence ID" value="KEP26382.1"/>
    <property type="molecule type" value="Genomic_DNA"/>
</dbReference>
<feature type="transmembrane region" description="Helical" evidence="11">
    <location>
        <begin position="59"/>
        <end position="78"/>
    </location>
</feature>
<evidence type="ECO:0000256" key="3">
    <source>
        <dbReference type="ARBA" id="ARBA00022475"/>
    </source>
</evidence>
<dbReference type="InterPro" id="IPR044751">
    <property type="entry name" value="Ion_transp-like_CBS"/>
</dbReference>
<dbReference type="FunFam" id="3.10.580.10:FF:000002">
    <property type="entry name" value="Magnesium/cobalt efflux protein CorC"/>
    <property type="match status" value="1"/>
</dbReference>
<dbReference type="Pfam" id="PF00571">
    <property type="entry name" value="CBS"/>
    <property type="match status" value="2"/>
</dbReference>
<dbReference type="SUPFAM" id="SSF54631">
    <property type="entry name" value="CBS-domain pair"/>
    <property type="match status" value="1"/>
</dbReference>
<protein>
    <recommendedName>
        <fullName evidence="16">Transporter associated domain protein</fullName>
    </recommendedName>
</protein>
<keyword evidence="7 9" id="KW-0129">CBS domain</keyword>
<evidence type="ECO:0000256" key="2">
    <source>
        <dbReference type="ARBA" id="ARBA00006337"/>
    </source>
</evidence>